<protein>
    <recommendedName>
        <fullName evidence="4">Endonuclease/exonuclease/phosphatase family domain-containing protein 1</fullName>
    </recommendedName>
</protein>
<name>H3BHH1_LATCH</name>
<dbReference type="RefSeq" id="XP_005988009.1">
    <property type="nucleotide sequence ID" value="XM_005987947.3"/>
</dbReference>
<dbReference type="Pfam" id="PF12836">
    <property type="entry name" value="HHH_3"/>
    <property type="match status" value="2"/>
</dbReference>
<dbReference type="Ensembl" id="ENSLACT00000021483.1">
    <property type="protein sequence ID" value="ENSLACP00000021342.1"/>
    <property type="gene ID" value="ENSLACG00000018753.1"/>
</dbReference>
<dbReference type="InParanoid" id="H3BHH1"/>
<dbReference type="HOGENOM" id="CLU_033721_1_0_1"/>
<dbReference type="EMBL" id="AFYH01010741">
    <property type="status" value="NOT_ANNOTATED_CDS"/>
    <property type="molecule type" value="Genomic_DNA"/>
</dbReference>
<dbReference type="GO" id="GO:0005886">
    <property type="term" value="C:plasma membrane"/>
    <property type="evidence" value="ECO:0007669"/>
    <property type="project" value="TreeGrafter"/>
</dbReference>
<dbReference type="InterPro" id="IPR051675">
    <property type="entry name" value="Endo/Exo/Phosphatase_dom_1"/>
</dbReference>
<dbReference type="GeneID" id="102365447"/>
<evidence type="ECO:0008006" key="4">
    <source>
        <dbReference type="Google" id="ProtNLM"/>
    </source>
</evidence>
<dbReference type="PANTHER" id="PTHR21180:SF32">
    <property type="entry name" value="ENDONUCLEASE_EXONUCLEASE_PHOSPHATASE FAMILY DOMAIN-CONTAINING PROTEIN 1"/>
    <property type="match status" value="1"/>
</dbReference>
<dbReference type="OMA" id="MSAGAWE"/>
<dbReference type="GeneTree" id="ENSGT00390000009677"/>
<dbReference type="Gene3D" id="1.10.150.320">
    <property type="entry name" value="Photosystem II 12 kDa extrinsic protein"/>
    <property type="match status" value="2"/>
</dbReference>
<dbReference type="STRING" id="7897.ENSLACP00000021342"/>
<keyword evidence="3" id="KW-1185">Reference proteome</keyword>
<organism evidence="2 3">
    <name type="scientific">Latimeria chalumnae</name>
    <name type="common">Coelacanth</name>
    <dbReference type="NCBI Taxonomy" id="7897"/>
    <lineage>
        <taxon>Eukaryota</taxon>
        <taxon>Metazoa</taxon>
        <taxon>Chordata</taxon>
        <taxon>Craniata</taxon>
        <taxon>Vertebrata</taxon>
        <taxon>Euteleostomi</taxon>
        <taxon>Coelacanthiformes</taxon>
        <taxon>Coelacanthidae</taxon>
        <taxon>Latimeria</taxon>
    </lineage>
</organism>
<reference evidence="2" key="3">
    <citation type="submission" date="2025-09" db="UniProtKB">
        <authorList>
            <consortium name="Ensembl"/>
        </authorList>
    </citation>
    <scope>IDENTIFICATION</scope>
</reference>
<dbReference type="SUPFAM" id="SSF56219">
    <property type="entry name" value="DNase I-like"/>
    <property type="match status" value="1"/>
</dbReference>
<accession>H3BHH1</accession>
<feature type="region of interest" description="Disordered" evidence="1">
    <location>
        <begin position="1"/>
        <end position="20"/>
    </location>
</feature>
<dbReference type="CDD" id="cd10283">
    <property type="entry name" value="MnuA_DNase1-like"/>
    <property type="match status" value="1"/>
</dbReference>
<reference evidence="3" key="1">
    <citation type="submission" date="2011-08" db="EMBL/GenBank/DDBJ databases">
        <title>The draft genome of Latimeria chalumnae.</title>
        <authorList>
            <person name="Di Palma F."/>
            <person name="Alfoldi J."/>
            <person name="Johnson J."/>
            <person name="Berlin A."/>
            <person name="Gnerre S."/>
            <person name="Jaffe D."/>
            <person name="MacCallum I."/>
            <person name="Young S."/>
            <person name="Walker B.J."/>
            <person name="Lander E."/>
            <person name="Lindblad-Toh K."/>
        </authorList>
    </citation>
    <scope>NUCLEOTIDE SEQUENCE [LARGE SCALE GENOMIC DNA]</scope>
    <source>
        <strain evidence="3">Wild caught</strain>
    </source>
</reference>
<dbReference type="EMBL" id="AFYH01010739">
    <property type="status" value="NOT_ANNOTATED_CDS"/>
    <property type="molecule type" value="Genomic_DNA"/>
</dbReference>
<evidence type="ECO:0000313" key="2">
    <source>
        <dbReference type="Ensembl" id="ENSLACP00000021342.1"/>
    </source>
</evidence>
<dbReference type="InterPro" id="IPR010994">
    <property type="entry name" value="RuvA_2-like"/>
</dbReference>
<dbReference type="OrthoDB" id="6237065at2759"/>
<reference evidence="2" key="2">
    <citation type="submission" date="2025-08" db="UniProtKB">
        <authorList>
            <consortium name="Ensembl"/>
        </authorList>
    </citation>
    <scope>IDENTIFICATION</scope>
</reference>
<dbReference type="EMBL" id="AFYH01010740">
    <property type="status" value="NOT_ANNOTATED_CDS"/>
    <property type="molecule type" value="Genomic_DNA"/>
</dbReference>
<dbReference type="Bgee" id="ENSLACG00000018753">
    <property type="expression patterns" value="Expressed in muscle tissue and 5 other cell types or tissues"/>
</dbReference>
<dbReference type="Gene3D" id="3.60.10.10">
    <property type="entry name" value="Endonuclease/exonuclease/phosphatase"/>
    <property type="match status" value="1"/>
</dbReference>
<dbReference type="KEGG" id="lcm:102365447"/>
<dbReference type="SUPFAM" id="SSF47781">
    <property type="entry name" value="RuvA domain 2-like"/>
    <property type="match status" value="2"/>
</dbReference>
<gene>
    <name evidence="2" type="primary">LOC102365447</name>
</gene>
<dbReference type="EMBL" id="AFYH01010742">
    <property type="status" value="NOT_ANNOTATED_CDS"/>
    <property type="molecule type" value="Genomic_DNA"/>
</dbReference>
<dbReference type="InterPro" id="IPR036691">
    <property type="entry name" value="Endo/exonu/phosph_ase_sf"/>
</dbReference>
<evidence type="ECO:0000256" key="1">
    <source>
        <dbReference type="SAM" id="MobiDB-lite"/>
    </source>
</evidence>
<dbReference type="eggNOG" id="KOG1857">
    <property type="taxonomic scope" value="Eukaryota"/>
</dbReference>
<proteinExistence type="predicted"/>
<dbReference type="AlphaFoldDB" id="H3BHH1"/>
<dbReference type="PANTHER" id="PTHR21180">
    <property type="entry name" value="ENDONUCLEASE/EXONUCLEASE/PHOSPHATASE FAMILY DOMAIN-CONTAINING PROTEIN 1"/>
    <property type="match status" value="1"/>
</dbReference>
<evidence type="ECO:0000313" key="3">
    <source>
        <dbReference type="Proteomes" id="UP000008672"/>
    </source>
</evidence>
<sequence length="521" mass="57543">MGQTFSCHRPAPETGKKTIKDKKHHLSAACNFSDVFISDNRMDINLASEEDLMTLPGIDRSLAHNIVVYRDKIGRFRKIEDVALVTGLGAAKLQQIKSEICVPSRGSSQTIPHLSTLDLLSSTKLNINAASQSELLGIVGVSEDIAYNILQHRTLHGHFKLLDDLLKVKGMDSKLLSEIKPHVTISLPRPVSAYANLSFSGWGNPNPSFSLHSLQNVDLGIPPERSTQPLSMRPLAEPFTGSYDGRKVLRVGSWNLHRLTLDKANNPGVREVVCMTLLENGIKLLAVQEVLQEGALEKICQELEMPTLSAVGDWKGNRGSWKYVILDNPVGQENKEIERVAFLWDSSAGLELVSAIALETQEEGKQQQECSQPLLGRFKIGKVELNVINLHLKPPEGSVTANGQSDPFQSVTLRPVLEADKQVMVMGHFGLEPDAAEFNLLKFCGFRACIPGTICTDISSKNEGGETSHQNIWYSQQTQSLYTGRQDVIRKGLSSPWIPDGWSWGGIVSNHCPIWLELFTE</sequence>
<dbReference type="Proteomes" id="UP000008672">
    <property type="component" value="Unassembled WGS sequence"/>
</dbReference>